<dbReference type="GO" id="GO:0004386">
    <property type="term" value="F:helicase activity"/>
    <property type="evidence" value="ECO:0007669"/>
    <property type="project" value="UniProtKB-KW"/>
</dbReference>
<sequence length="474" mass="54236">MVNRYFIEKIKENFAFDLTADQYAAIAKIVDFLYSRSNNQLFLLKGYAGTGKSSLIGSLVRTMSQFNQKTVLMAPTGRAAKVFSAYAGQPAFTVHKKIYRMDKFTEGPGVFSLAENRHRQTLFLVDEASMISNDNREFSIFGSGRLLDDLIEYVYSGDGNRLLLIGDTAQLPPVQQEFSPALDEQTISSYLLEVVSCTLTEIVRQSENSGILMNATLLRNALRNNDTKRFPKINLHAFNDVMRISGTELIEEISSAYHRDGIEETIVISRSNKRVNAYNNGIRNRVLYREEELSPGDLLMITKNNYHWAGGIEDIDFLANGEFVEVVRVRRQETMYGFRFCNVLLRHNDYGVEFEAKINLDSLHTEVPGLTREQSDQLFTAVMEDYADISRKSARYKKVKENPYFNALLVKYGYAVTCHKAQGGEWKNVFLDLGYLNESHMGDNFYRWLYTSITRSSQMLYLVNLPNDFIEPNK</sequence>
<dbReference type="InterPro" id="IPR027417">
    <property type="entry name" value="P-loop_NTPase"/>
</dbReference>
<dbReference type="AlphaFoldDB" id="A0A1G4GA09"/>
<dbReference type="SUPFAM" id="SSF52540">
    <property type="entry name" value="P-loop containing nucleoside triphosphate hydrolases"/>
    <property type="match status" value="1"/>
</dbReference>
<gene>
    <name evidence="2" type="ORF">ING2E5A_2594</name>
</gene>
<keyword evidence="2" id="KW-0547">Nucleotide-binding</keyword>
<keyword evidence="2" id="KW-0067">ATP-binding</keyword>
<dbReference type="EMBL" id="LT608328">
    <property type="protein sequence ID" value="SCM59390.1"/>
    <property type="molecule type" value="Genomic_DNA"/>
</dbReference>
<accession>A0A1G4GA09</accession>
<reference evidence="2 3" key="1">
    <citation type="submission" date="2016-08" db="EMBL/GenBank/DDBJ databases">
        <authorList>
            <person name="Seilhamer J.J."/>
        </authorList>
    </citation>
    <scope>NUCLEOTIDE SEQUENCE [LARGE SCALE GENOMIC DNA]</scope>
    <source>
        <strain evidence="2">ING2-E5A</strain>
    </source>
</reference>
<dbReference type="CDD" id="cd17933">
    <property type="entry name" value="DEXSc_RecD-like"/>
    <property type="match status" value="1"/>
</dbReference>
<dbReference type="Pfam" id="PF13538">
    <property type="entry name" value="UvrD_C_2"/>
    <property type="match status" value="1"/>
</dbReference>
<dbReference type="InterPro" id="IPR027785">
    <property type="entry name" value="UvrD-like_helicase_C"/>
</dbReference>
<proteinExistence type="predicted"/>
<keyword evidence="3" id="KW-1185">Reference proteome</keyword>
<evidence type="ECO:0000313" key="3">
    <source>
        <dbReference type="Proteomes" id="UP000178485"/>
    </source>
</evidence>
<dbReference type="CDD" id="cd18809">
    <property type="entry name" value="SF1_C_RecD"/>
    <property type="match status" value="1"/>
</dbReference>
<organism evidence="2 3">
    <name type="scientific">Petrimonas mucosa</name>
    <dbReference type="NCBI Taxonomy" id="1642646"/>
    <lineage>
        <taxon>Bacteria</taxon>
        <taxon>Pseudomonadati</taxon>
        <taxon>Bacteroidota</taxon>
        <taxon>Bacteroidia</taxon>
        <taxon>Bacteroidales</taxon>
        <taxon>Dysgonomonadaceae</taxon>
        <taxon>Petrimonas</taxon>
    </lineage>
</organism>
<evidence type="ECO:0000313" key="2">
    <source>
        <dbReference type="EMBL" id="SCM59390.1"/>
    </source>
</evidence>
<keyword evidence="2" id="KW-0378">Hydrolase</keyword>
<evidence type="ECO:0000259" key="1">
    <source>
        <dbReference type="Pfam" id="PF13538"/>
    </source>
</evidence>
<dbReference type="RefSeq" id="WP_071137686.1">
    <property type="nucleotide sequence ID" value="NZ_DUQN01000074.1"/>
</dbReference>
<dbReference type="KEGG" id="pmuc:ING2E5A_2594"/>
<dbReference type="Pfam" id="PF13604">
    <property type="entry name" value="AAA_30"/>
    <property type="match status" value="1"/>
</dbReference>
<dbReference type="STRING" id="1642646.ING2E5A_2594"/>
<protein>
    <submittedName>
        <fullName evidence="2">Putative helicase</fullName>
    </submittedName>
</protein>
<feature type="domain" description="UvrD-like helicase C-terminal" evidence="1">
    <location>
        <begin position="412"/>
        <end position="463"/>
    </location>
</feature>
<dbReference type="Gene3D" id="3.40.50.300">
    <property type="entry name" value="P-loop containing nucleotide triphosphate hydrolases"/>
    <property type="match status" value="2"/>
</dbReference>
<keyword evidence="2" id="KW-0347">Helicase</keyword>
<dbReference type="Proteomes" id="UP000178485">
    <property type="component" value="Chromosome i"/>
</dbReference>
<name>A0A1G4GA09_9BACT</name>